<dbReference type="PANTHER" id="PTHR44688:SF16">
    <property type="entry name" value="DNA-BINDING TRANSCRIPTIONAL ACTIVATOR DEVR_DOSR"/>
    <property type="match status" value="1"/>
</dbReference>
<dbReference type="STRING" id="1005945.SAMN05216561_1286"/>
<dbReference type="InterPro" id="IPR016032">
    <property type="entry name" value="Sig_transdc_resp-reg_C-effctor"/>
</dbReference>
<dbReference type="Gene3D" id="1.10.10.10">
    <property type="entry name" value="Winged helix-like DNA-binding domain superfamily/Winged helix DNA-binding domain"/>
    <property type="match status" value="1"/>
</dbReference>
<accession>A0A1I3QVG9</accession>
<keyword evidence="6" id="KW-1185">Reference proteome</keyword>
<dbReference type="InterPro" id="IPR000792">
    <property type="entry name" value="Tscrpt_reg_LuxR_C"/>
</dbReference>
<dbReference type="GO" id="GO:0006355">
    <property type="term" value="P:regulation of DNA-templated transcription"/>
    <property type="evidence" value="ECO:0007669"/>
    <property type="project" value="InterPro"/>
</dbReference>
<proteinExistence type="predicted"/>
<dbReference type="RefSeq" id="WP_091117397.1">
    <property type="nucleotide sequence ID" value="NZ_BKAF01000040.1"/>
</dbReference>
<dbReference type="InterPro" id="IPR036388">
    <property type="entry name" value="WH-like_DNA-bd_sf"/>
</dbReference>
<keyword evidence="1" id="KW-0805">Transcription regulation</keyword>
<dbReference type="Proteomes" id="UP000198649">
    <property type="component" value="Unassembled WGS sequence"/>
</dbReference>
<dbReference type="SMART" id="SM00421">
    <property type="entry name" value="HTH_LUXR"/>
    <property type="match status" value="1"/>
</dbReference>
<dbReference type="SUPFAM" id="SSF46894">
    <property type="entry name" value="C-terminal effector domain of the bipartite response regulators"/>
    <property type="match status" value="1"/>
</dbReference>
<keyword evidence="3" id="KW-0804">Transcription</keyword>
<dbReference type="PROSITE" id="PS50043">
    <property type="entry name" value="HTH_LUXR_2"/>
    <property type="match status" value="1"/>
</dbReference>
<evidence type="ECO:0000256" key="1">
    <source>
        <dbReference type="ARBA" id="ARBA00023015"/>
    </source>
</evidence>
<reference evidence="5 6" key="1">
    <citation type="submission" date="2016-10" db="EMBL/GenBank/DDBJ databases">
        <authorList>
            <person name="de Groot N.N."/>
        </authorList>
    </citation>
    <scope>NUCLEOTIDE SEQUENCE [LARGE SCALE GENOMIC DNA]</scope>
    <source>
        <strain evidence="5 6">CGMCC 1.11156</strain>
    </source>
</reference>
<protein>
    <submittedName>
        <fullName evidence="5">DNA-binding response regulator, NarL/FixJ family, contains REC and HTH domains</fullName>
    </submittedName>
</protein>
<name>A0A1I3QVG9_9ACTN</name>
<evidence type="ECO:0000256" key="2">
    <source>
        <dbReference type="ARBA" id="ARBA00023125"/>
    </source>
</evidence>
<sequence length="215" mass="22752">MSSRPVRTLIVSDRDLIFHGLVALLAAHGDQVELLDRRHGLDADVHVIVLDAVSYGGPQLFVPTSPAGPRPAVVVLAPHVHRVPGGRGRAAPTGSEGVVFLTVTSEELVSKIRAAALTPEDDRSVGALDGRLLLLHRGGGLSAREVEVIGLIALGLSNQEISARLYLSINSVKTYVRTAYRKMGVGTRSQAVGWALSRGFPTRSAEDDALTSANT</sequence>
<dbReference type="GO" id="GO:0003677">
    <property type="term" value="F:DNA binding"/>
    <property type="evidence" value="ECO:0007669"/>
    <property type="project" value="UniProtKB-KW"/>
</dbReference>
<dbReference type="Pfam" id="PF00196">
    <property type="entry name" value="GerE"/>
    <property type="match status" value="1"/>
</dbReference>
<dbReference type="EMBL" id="FOQG01000028">
    <property type="protein sequence ID" value="SFJ37895.1"/>
    <property type="molecule type" value="Genomic_DNA"/>
</dbReference>
<dbReference type="AlphaFoldDB" id="A0A1I3QVG9"/>
<evidence type="ECO:0000259" key="4">
    <source>
        <dbReference type="PROSITE" id="PS50043"/>
    </source>
</evidence>
<keyword evidence="2 5" id="KW-0238">DNA-binding</keyword>
<evidence type="ECO:0000313" key="5">
    <source>
        <dbReference type="EMBL" id="SFJ37895.1"/>
    </source>
</evidence>
<dbReference type="PRINTS" id="PR00038">
    <property type="entry name" value="HTHLUXR"/>
</dbReference>
<evidence type="ECO:0000313" key="6">
    <source>
        <dbReference type="Proteomes" id="UP000198649"/>
    </source>
</evidence>
<feature type="domain" description="HTH luxR-type" evidence="4">
    <location>
        <begin position="134"/>
        <end position="199"/>
    </location>
</feature>
<gene>
    <name evidence="5" type="ORF">SAMN05216561_1286</name>
</gene>
<evidence type="ECO:0000256" key="3">
    <source>
        <dbReference type="ARBA" id="ARBA00023163"/>
    </source>
</evidence>
<dbReference type="PANTHER" id="PTHR44688">
    <property type="entry name" value="DNA-BINDING TRANSCRIPTIONAL ACTIVATOR DEVR_DOSR"/>
    <property type="match status" value="1"/>
</dbReference>
<dbReference type="CDD" id="cd06170">
    <property type="entry name" value="LuxR_C_like"/>
    <property type="match status" value="1"/>
</dbReference>
<organism evidence="5 6">
    <name type="scientific">Nocardioides psychrotolerans</name>
    <dbReference type="NCBI Taxonomy" id="1005945"/>
    <lineage>
        <taxon>Bacteria</taxon>
        <taxon>Bacillati</taxon>
        <taxon>Actinomycetota</taxon>
        <taxon>Actinomycetes</taxon>
        <taxon>Propionibacteriales</taxon>
        <taxon>Nocardioidaceae</taxon>
        <taxon>Nocardioides</taxon>
    </lineage>
</organism>